<proteinExistence type="predicted"/>
<dbReference type="AlphaFoldDB" id="A0A2B3TQ68"/>
<evidence type="ECO:0000313" key="2">
    <source>
        <dbReference type="Proteomes" id="UP000224076"/>
    </source>
</evidence>
<evidence type="ECO:0000313" key="1">
    <source>
        <dbReference type="EMBL" id="PFU37423.1"/>
    </source>
</evidence>
<organism evidence="1 2">
    <name type="scientific">Bacillus cereus</name>
    <dbReference type="NCBI Taxonomy" id="1396"/>
    <lineage>
        <taxon>Bacteria</taxon>
        <taxon>Bacillati</taxon>
        <taxon>Bacillota</taxon>
        <taxon>Bacilli</taxon>
        <taxon>Bacillales</taxon>
        <taxon>Bacillaceae</taxon>
        <taxon>Bacillus</taxon>
        <taxon>Bacillus cereus group</taxon>
    </lineage>
</organism>
<gene>
    <name evidence="1" type="ORF">COK86_28900</name>
</gene>
<comment type="caution">
    <text evidence="1">The sequence shown here is derived from an EMBL/GenBank/DDBJ whole genome shotgun (WGS) entry which is preliminary data.</text>
</comment>
<dbReference type="EMBL" id="NVDG01000069">
    <property type="protein sequence ID" value="PFU37423.1"/>
    <property type="molecule type" value="Genomic_DNA"/>
</dbReference>
<dbReference type="Proteomes" id="UP000224076">
    <property type="component" value="Unassembled WGS sequence"/>
</dbReference>
<reference evidence="1 2" key="1">
    <citation type="submission" date="2017-09" db="EMBL/GenBank/DDBJ databases">
        <title>Large-scale bioinformatics analysis of Bacillus genomes uncovers conserved roles of natural products in bacterial physiology.</title>
        <authorList>
            <consortium name="Agbiome Team Llc"/>
            <person name="Bleich R.M."/>
            <person name="Grubbs K.J."/>
            <person name="Santa Maria K.C."/>
            <person name="Allen S.E."/>
            <person name="Farag S."/>
            <person name="Shank E.A."/>
            <person name="Bowers A."/>
        </authorList>
    </citation>
    <scope>NUCLEOTIDE SEQUENCE [LARGE SCALE GENOMIC DNA]</scope>
    <source>
        <strain evidence="1 2">AFS061806</strain>
    </source>
</reference>
<accession>A0A2B3TQ68</accession>
<protein>
    <recommendedName>
        <fullName evidence="3">Zinc-ribbon domain-containing protein</fullName>
    </recommendedName>
</protein>
<evidence type="ECO:0008006" key="3">
    <source>
        <dbReference type="Google" id="ProtNLM"/>
    </source>
</evidence>
<name>A0A2B3TQ68_BACCE</name>
<sequence>MNIMGKKEKVKLVFIEGCQKRGYTILGEYVNCDTKVSLLCPSGHEWKVKPSKFKEGVNCRKCMGKCPEEVKKIFLKSCQDRGYKILGKYVDSRTKVKLLCPSGHEWEVTPSEFKRGTNCKNCISKLTKKLRKEFFDLCNSRGYVVLDKYVNSNTKVSLLCPSGHEWEVKPTVFKRGTTCRKCIGRCPEETRKTFFSLCEKRGYKVLGKYVNGSTKVKLLCPSGHEWEVQPTVFKRGVACGKCAGRCPEETKKIFFSLCEKRGYKILGKYVDNDTKVKVLCPLGHEWKVTPNSFKTGTNCIKCAKRCSVEASKAFYELCIRRGYKVLGKYINNVTRIKLLCPVGHEWSVIPRNFKQGANCRKCDGQCPEEAKKKWESLMLHYKYIPLTEYIDSKTKVLIRCSWCDKEFWTIPAKRYDNQRGCPRCSNRDTDTTRELFYEKLLFNNITPIELYINCKKKILVKHNSCETEWHMYPGKFLYSNKNGCPTCTKKSNRRRKSDHVSFNSKNN</sequence>